<evidence type="ECO:0000256" key="2">
    <source>
        <dbReference type="ARBA" id="ARBA00022771"/>
    </source>
</evidence>
<dbReference type="SMART" id="SM00744">
    <property type="entry name" value="RINGv"/>
    <property type="match status" value="1"/>
</dbReference>
<accession>A0A8J4BAJ4</accession>
<comment type="caution">
    <text evidence="6">The sequence shown here is derived from an EMBL/GenBank/DDBJ whole genome shotgun (WGS) entry which is preliminary data.</text>
</comment>
<dbReference type="SUPFAM" id="SSF57850">
    <property type="entry name" value="RING/U-box"/>
    <property type="match status" value="1"/>
</dbReference>
<keyword evidence="3" id="KW-0862">Zinc</keyword>
<keyword evidence="1" id="KW-0479">Metal-binding</keyword>
<sequence>MTTLASVGLPPSNCPAQRRNIGSDSEIDECWICLSSEPPGTLARVCDCPRVSHRECLARWQLTNYGRREENFCRFCNKRLPALWKPDAAKEAEKEELRVAPVMAVRYNGPEGTREFKLRVRPGPEGLATFKTHLKEILGFDVGPEFDVTFECQMPSTGSMLTLSGLHAYGAATHCAALLAATKAGAQSAAATEAMPQSSPQQHRERVIQTQQQHELVVPPLLLPSEVPSATEAPAVSSPTTTHPLYCSRRVCQTGYLPHAPGTLPPSDVGGLRRGSASPYGTSYATQARTVMPVSSRSLGATGLRYIRRGSEENDLAGGAIGVYEDTCDDLLPAWGRHGVLSAVPQGLPLGHHLARVSSNPMTHVIAAAGEAGQGGAGDQMQRGSGGVSTTAPGYTWASGASSFGGRVLAATPSGALPPGDVVPAVASAIPAPVGPRSATTAPAGARGPHVERDVRRSLGPAAAGMEGSGGSSLPSAAAFESRSDSVNDDSVVSSGGCLKDLLPLGSSVSVHSSGATAVGTKGRKSRSFEYRSLGGTVGVSSESAAMGVAGPGGSDTRRNLHGRVRLPSILKEVALSTMDLISRVFWRKKE</sequence>
<proteinExistence type="predicted"/>
<evidence type="ECO:0000313" key="6">
    <source>
        <dbReference type="EMBL" id="GIL57387.1"/>
    </source>
</evidence>
<dbReference type="Proteomes" id="UP000747399">
    <property type="component" value="Unassembled WGS sequence"/>
</dbReference>
<organism evidence="6 7">
    <name type="scientific">Volvox africanus</name>
    <dbReference type="NCBI Taxonomy" id="51714"/>
    <lineage>
        <taxon>Eukaryota</taxon>
        <taxon>Viridiplantae</taxon>
        <taxon>Chlorophyta</taxon>
        <taxon>core chlorophytes</taxon>
        <taxon>Chlorophyceae</taxon>
        <taxon>CS clade</taxon>
        <taxon>Chlamydomonadales</taxon>
        <taxon>Volvocaceae</taxon>
        <taxon>Volvox</taxon>
    </lineage>
</organism>
<dbReference type="AlphaFoldDB" id="A0A8J4BAJ4"/>
<dbReference type="Gene3D" id="3.30.40.10">
    <property type="entry name" value="Zinc/RING finger domain, C3HC4 (zinc finger)"/>
    <property type="match status" value="1"/>
</dbReference>
<dbReference type="PROSITE" id="PS51292">
    <property type="entry name" value="ZF_RING_CH"/>
    <property type="match status" value="1"/>
</dbReference>
<keyword evidence="7" id="KW-1185">Reference proteome</keyword>
<feature type="region of interest" description="Disordered" evidence="4">
    <location>
        <begin position="461"/>
        <end position="482"/>
    </location>
</feature>
<protein>
    <recommendedName>
        <fullName evidence="5">RING-CH-type domain-containing protein</fullName>
    </recommendedName>
</protein>
<dbReference type="InterPro" id="IPR013083">
    <property type="entry name" value="Znf_RING/FYVE/PHD"/>
</dbReference>
<name>A0A8J4BAJ4_9CHLO</name>
<evidence type="ECO:0000256" key="4">
    <source>
        <dbReference type="SAM" id="MobiDB-lite"/>
    </source>
</evidence>
<feature type="domain" description="RING-CH-type" evidence="5">
    <location>
        <begin position="22"/>
        <end position="83"/>
    </location>
</feature>
<keyword evidence="2" id="KW-0863">Zinc-finger</keyword>
<dbReference type="GO" id="GO:0008270">
    <property type="term" value="F:zinc ion binding"/>
    <property type="evidence" value="ECO:0007669"/>
    <property type="project" value="UniProtKB-KW"/>
</dbReference>
<evidence type="ECO:0000313" key="7">
    <source>
        <dbReference type="Proteomes" id="UP000747399"/>
    </source>
</evidence>
<evidence type="ECO:0000256" key="1">
    <source>
        <dbReference type="ARBA" id="ARBA00022723"/>
    </source>
</evidence>
<evidence type="ECO:0000256" key="3">
    <source>
        <dbReference type="ARBA" id="ARBA00022833"/>
    </source>
</evidence>
<dbReference type="InterPro" id="IPR011016">
    <property type="entry name" value="Znf_RING-CH"/>
</dbReference>
<evidence type="ECO:0000259" key="5">
    <source>
        <dbReference type="PROSITE" id="PS51292"/>
    </source>
</evidence>
<dbReference type="Pfam" id="PF12906">
    <property type="entry name" value="RINGv"/>
    <property type="match status" value="1"/>
</dbReference>
<dbReference type="EMBL" id="BNCO01000027">
    <property type="protein sequence ID" value="GIL57387.1"/>
    <property type="molecule type" value="Genomic_DNA"/>
</dbReference>
<gene>
    <name evidence="6" type="ORF">Vafri_12637</name>
</gene>
<reference evidence="6" key="1">
    <citation type="journal article" date="2021" name="Proc. Natl. Acad. Sci. U.S.A.">
        <title>Three genomes in the algal genus Volvox reveal the fate of a haploid sex-determining region after a transition to homothallism.</title>
        <authorList>
            <person name="Yamamoto K."/>
            <person name="Hamaji T."/>
            <person name="Kawai-Toyooka H."/>
            <person name="Matsuzaki R."/>
            <person name="Takahashi F."/>
            <person name="Nishimura Y."/>
            <person name="Kawachi M."/>
            <person name="Noguchi H."/>
            <person name="Minakuchi Y."/>
            <person name="Umen J.G."/>
            <person name="Toyoda A."/>
            <person name="Nozaki H."/>
        </authorList>
    </citation>
    <scope>NUCLEOTIDE SEQUENCE</scope>
    <source>
        <strain evidence="6">NIES-3780</strain>
    </source>
</reference>